<dbReference type="Pfam" id="PF00651">
    <property type="entry name" value="BTB"/>
    <property type="match status" value="1"/>
</dbReference>
<evidence type="ECO:0000259" key="1">
    <source>
        <dbReference type="PROSITE" id="PS50097"/>
    </source>
</evidence>
<proteinExistence type="predicted"/>
<gene>
    <name evidence="2" type="ORF">JAAARDRAFT_57970</name>
</gene>
<protein>
    <recommendedName>
        <fullName evidence="1">BTB domain-containing protein</fullName>
    </recommendedName>
</protein>
<name>A0A067Q419_9AGAM</name>
<dbReference type="OrthoDB" id="3218112at2759"/>
<dbReference type="Proteomes" id="UP000027265">
    <property type="component" value="Unassembled WGS sequence"/>
</dbReference>
<dbReference type="InterPro" id="IPR000210">
    <property type="entry name" value="BTB/POZ_dom"/>
</dbReference>
<evidence type="ECO:0000313" key="3">
    <source>
        <dbReference type="Proteomes" id="UP000027265"/>
    </source>
</evidence>
<dbReference type="STRING" id="933084.A0A067Q419"/>
<evidence type="ECO:0000313" key="2">
    <source>
        <dbReference type="EMBL" id="KDQ58242.1"/>
    </source>
</evidence>
<reference evidence="3" key="1">
    <citation type="journal article" date="2014" name="Proc. Natl. Acad. Sci. U.S.A.">
        <title>Extensive sampling of basidiomycete genomes demonstrates inadequacy of the white-rot/brown-rot paradigm for wood decay fungi.</title>
        <authorList>
            <person name="Riley R."/>
            <person name="Salamov A.A."/>
            <person name="Brown D.W."/>
            <person name="Nagy L.G."/>
            <person name="Floudas D."/>
            <person name="Held B.W."/>
            <person name="Levasseur A."/>
            <person name="Lombard V."/>
            <person name="Morin E."/>
            <person name="Otillar R."/>
            <person name="Lindquist E.A."/>
            <person name="Sun H."/>
            <person name="LaButti K.M."/>
            <person name="Schmutz J."/>
            <person name="Jabbour D."/>
            <person name="Luo H."/>
            <person name="Baker S.E."/>
            <person name="Pisabarro A.G."/>
            <person name="Walton J.D."/>
            <person name="Blanchette R.A."/>
            <person name="Henrissat B."/>
            <person name="Martin F."/>
            <person name="Cullen D."/>
            <person name="Hibbett D.S."/>
            <person name="Grigoriev I.V."/>
        </authorList>
    </citation>
    <scope>NUCLEOTIDE SEQUENCE [LARGE SCALE GENOMIC DNA]</scope>
    <source>
        <strain evidence="3">MUCL 33604</strain>
    </source>
</reference>
<dbReference type="HOGENOM" id="CLU_033082_7_1_1"/>
<accession>A0A067Q419</accession>
<dbReference type="Gene3D" id="3.30.710.10">
    <property type="entry name" value="Potassium Channel Kv1.1, Chain A"/>
    <property type="match status" value="1"/>
</dbReference>
<organism evidence="2 3">
    <name type="scientific">Jaapia argillacea MUCL 33604</name>
    <dbReference type="NCBI Taxonomy" id="933084"/>
    <lineage>
        <taxon>Eukaryota</taxon>
        <taxon>Fungi</taxon>
        <taxon>Dikarya</taxon>
        <taxon>Basidiomycota</taxon>
        <taxon>Agaricomycotina</taxon>
        <taxon>Agaricomycetes</taxon>
        <taxon>Agaricomycetidae</taxon>
        <taxon>Jaapiales</taxon>
        <taxon>Jaapiaceae</taxon>
        <taxon>Jaapia</taxon>
    </lineage>
</organism>
<keyword evidence="3" id="KW-1185">Reference proteome</keyword>
<dbReference type="PROSITE" id="PS50097">
    <property type="entry name" value="BTB"/>
    <property type="match status" value="1"/>
</dbReference>
<dbReference type="AlphaFoldDB" id="A0A067Q419"/>
<feature type="domain" description="BTB" evidence="1">
    <location>
        <begin position="23"/>
        <end position="95"/>
    </location>
</feature>
<dbReference type="EMBL" id="KL197718">
    <property type="protein sequence ID" value="KDQ58242.1"/>
    <property type="molecule type" value="Genomic_DNA"/>
</dbReference>
<dbReference type="InterPro" id="IPR011333">
    <property type="entry name" value="SKP1/BTB/POZ_sf"/>
</dbReference>
<dbReference type="InParanoid" id="A0A067Q419"/>
<sequence length="350" mass="40740">MASPTASCSLSRDDGDHKFPYMSDGNVVLSAFTEDHNCCYFRVHKSLLSLQSSVFNDMFELPQDEEACYETYDGVPLVHLPDDAHNLASLLTALYHPSTLQYPRLNPNTPFEVQGTLKLANKYQFDELRKIIVRQLEADWPQTLADWDRLEKEVRFVHYEEHGKDSAGQVDGLYLDDRFPEPASAIRLAQECDVPNILPAAFYHLSRIDLDADWDRYRSEGDKIRKEEYHRALGYGCQTARWGLLKPEDLMKLCRVRDQVREQAYLSHTGAWDRLECCVEECWQARTKYAWEAKEEMFLSKDPLMDLRKYCREEVLVKLKLCRGCSQAVKDILTHRRSKVWERLQACLLS</sequence>
<dbReference type="SUPFAM" id="SSF54695">
    <property type="entry name" value="POZ domain"/>
    <property type="match status" value="1"/>
</dbReference>